<evidence type="ECO:0000256" key="2">
    <source>
        <dbReference type="HAMAP-Rule" id="MF_00003"/>
    </source>
</evidence>
<evidence type="ECO:0000313" key="4">
    <source>
        <dbReference type="Proteomes" id="UP000176901"/>
    </source>
</evidence>
<name>A0A1G2R384_9BACT</name>
<dbReference type="InterPro" id="IPR023799">
    <property type="entry name" value="RbfA_dom_sf"/>
</dbReference>
<dbReference type="STRING" id="1802451.A3C82_01045"/>
<dbReference type="GO" id="GO:0030490">
    <property type="term" value="P:maturation of SSU-rRNA"/>
    <property type="evidence" value="ECO:0007669"/>
    <property type="project" value="UniProtKB-UniRule"/>
</dbReference>
<dbReference type="Pfam" id="PF02033">
    <property type="entry name" value="RBFA"/>
    <property type="match status" value="1"/>
</dbReference>
<dbReference type="HAMAP" id="MF_00003">
    <property type="entry name" value="RbfA"/>
    <property type="match status" value="1"/>
</dbReference>
<dbReference type="PANTHER" id="PTHR33515">
    <property type="entry name" value="RIBOSOME-BINDING FACTOR A, CHLOROPLASTIC-RELATED"/>
    <property type="match status" value="1"/>
</dbReference>
<keyword evidence="1 2" id="KW-0690">Ribosome biogenesis</keyword>
<organism evidence="3 4">
    <name type="scientific">Candidatus Wildermuthbacteria bacterium RIFCSPHIGHO2_02_FULL_47_12</name>
    <dbReference type="NCBI Taxonomy" id="1802451"/>
    <lineage>
        <taxon>Bacteria</taxon>
        <taxon>Candidatus Wildermuthiibacteriota</taxon>
    </lineage>
</organism>
<evidence type="ECO:0000313" key="3">
    <source>
        <dbReference type="EMBL" id="OHA67028.1"/>
    </source>
</evidence>
<reference evidence="3 4" key="1">
    <citation type="journal article" date="2016" name="Nat. Commun.">
        <title>Thousands of microbial genomes shed light on interconnected biogeochemical processes in an aquifer system.</title>
        <authorList>
            <person name="Anantharaman K."/>
            <person name="Brown C.T."/>
            <person name="Hug L.A."/>
            <person name="Sharon I."/>
            <person name="Castelle C.J."/>
            <person name="Probst A.J."/>
            <person name="Thomas B.C."/>
            <person name="Singh A."/>
            <person name="Wilkins M.J."/>
            <person name="Karaoz U."/>
            <person name="Brodie E.L."/>
            <person name="Williams K.H."/>
            <person name="Hubbard S.S."/>
            <person name="Banfield J.F."/>
        </authorList>
    </citation>
    <scope>NUCLEOTIDE SEQUENCE [LARGE SCALE GENOMIC DNA]</scope>
</reference>
<dbReference type="Gene3D" id="3.30.300.20">
    <property type="match status" value="1"/>
</dbReference>
<dbReference type="GO" id="GO:0005829">
    <property type="term" value="C:cytosol"/>
    <property type="evidence" value="ECO:0007669"/>
    <property type="project" value="TreeGrafter"/>
</dbReference>
<dbReference type="GO" id="GO:0043024">
    <property type="term" value="F:ribosomal small subunit binding"/>
    <property type="evidence" value="ECO:0007669"/>
    <property type="project" value="TreeGrafter"/>
</dbReference>
<comment type="subcellular location">
    <subcellularLocation>
        <location evidence="2">Cytoplasm</location>
    </subcellularLocation>
</comment>
<comment type="function">
    <text evidence="2">One of several proteins that assist in the late maturation steps of the functional core of the 30S ribosomal subunit. Associates with free 30S ribosomal subunits (but not with 30S subunits that are part of 70S ribosomes or polysomes). Required for efficient processing of 16S rRNA. May interact with the 5'-terminal helix region of 16S rRNA.</text>
</comment>
<gene>
    <name evidence="2" type="primary">rbfA</name>
    <name evidence="3" type="ORF">A3C82_01045</name>
</gene>
<keyword evidence="2" id="KW-0963">Cytoplasm</keyword>
<accession>A0A1G2R384</accession>
<comment type="caution">
    <text evidence="3">The sequence shown here is derived from an EMBL/GenBank/DDBJ whole genome shotgun (WGS) entry which is preliminary data.</text>
</comment>
<protein>
    <recommendedName>
        <fullName evidence="2">Ribosome-binding factor A</fullName>
    </recommendedName>
</protein>
<sequence length="113" mass="13165">MNPRIPKINQLLQEELGAILLRELELPDGVLVTVTRVDASGNLQEAKVYISVMPEARLEDVFVVLNRNIYAVQQMLNKRLKMRPVPRIKWTIETKTSEAQRIEELLEKTREER</sequence>
<dbReference type="InterPro" id="IPR000238">
    <property type="entry name" value="RbfA"/>
</dbReference>
<dbReference type="PANTHER" id="PTHR33515:SF1">
    <property type="entry name" value="RIBOSOME-BINDING FACTOR A, CHLOROPLASTIC-RELATED"/>
    <property type="match status" value="1"/>
</dbReference>
<dbReference type="AlphaFoldDB" id="A0A1G2R384"/>
<dbReference type="EMBL" id="MHTW01000019">
    <property type="protein sequence ID" value="OHA67028.1"/>
    <property type="molecule type" value="Genomic_DNA"/>
</dbReference>
<proteinExistence type="inferred from homology"/>
<comment type="subunit">
    <text evidence="2">Monomer. Binds 30S ribosomal subunits, but not 50S ribosomal subunits or 70S ribosomes.</text>
</comment>
<dbReference type="NCBIfam" id="TIGR00082">
    <property type="entry name" value="rbfA"/>
    <property type="match status" value="1"/>
</dbReference>
<dbReference type="SUPFAM" id="SSF89919">
    <property type="entry name" value="Ribosome-binding factor A, RbfA"/>
    <property type="match status" value="1"/>
</dbReference>
<evidence type="ECO:0000256" key="1">
    <source>
        <dbReference type="ARBA" id="ARBA00022517"/>
    </source>
</evidence>
<dbReference type="Proteomes" id="UP000176901">
    <property type="component" value="Unassembled WGS sequence"/>
</dbReference>
<dbReference type="InterPro" id="IPR015946">
    <property type="entry name" value="KH_dom-like_a/b"/>
</dbReference>
<comment type="similarity">
    <text evidence="2">Belongs to the RbfA family.</text>
</comment>